<dbReference type="Gene3D" id="1.10.10.10">
    <property type="entry name" value="Winged helix-like DNA-binding domain superfamily/Winged helix DNA-binding domain"/>
    <property type="match status" value="1"/>
</dbReference>
<gene>
    <name evidence="2" type="ORF">DFR39_101553</name>
</gene>
<dbReference type="PANTHER" id="PTHR33164">
    <property type="entry name" value="TRANSCRIPTIONAL REGULATOR, MARR FAMILY"/>
    <property type="match status" value="1"/>
</dbReference>
<dbReference type="GO" id="GO:0006950">
    <property type="term" value="P:response to stress"/>
    <property type="evidence" value="ECO:0007669"/>
    <property type="project" value="TreeGrafter"/>
</dbReference>
<dbReference type="InterPro" id="IPR000835">
    <property type="entry name" value="HTH_MarR-typ"/>
</dbReference>
<dbReference type="SMART" id="SM00347">
    <property type="entry name" value="HTH_MARR"/>
    <property type="match status" value="1"/>
</dbReference>
<organism evidence="2 3">
    <name type="scientific">Roseateles asaccharophilus</name>
    <dbReference type="NCBI Taxonomy" id="582607"/>
    <lineage>
        <taxon>Bacteria</taxon>
        <taxon>Pseudomonadati</taxon>
        <taxon>Pseudomonadota</taxon>
        <taxon>Betaproteobacteria</taxon>
        <taxon>Burkholderiales</taxon>
        <taxon>Sphaerotilaceae</taxon>
        <taxon>Roseateles</taxon>
    </lineage>
</organism>
<keyword evidence="3" id="KW-1185">Reference proteome</keyword>
<dbReference type="GO" id="GO:0003700">
    <property type="term" value="F:DNA-binding transcription factor activity"/>
    <property type="evidence" value="ECO:0007669"/>
    <property type="project" value="InterPro"/>
</dbReference>
<reference evidence="2 3" key="1">
    <citation type="submission" date="2019-03" db="EMBL/GenBank/DDBJ databases">
        <title>Genomic Encyclopedia of Type Strains, Phase IV (KMG-IV): sequencing the most valuable type-strain genomes for metagenomic binning, comparative biology and taxonomic classification.</title>
        <authorList>
            <person name="Goeker M."/>
        </authorList>
    </citation>
    <scope>NUCLEOTIDE SEQUENCE [LARGE SCALE GENOMIC DNA]</scope>
    <source>
        <strain evidence="2 3">DSM 25082</strain>
    </source>
</reference>
<dbReference type="GO" id="GO:0003677">
    <property type="term" value="F:DNA binding"/>
    <property type="evidence" value="ECO:0007669"/>
    <property type="project" value="UniProtKB-KW"/>
</dbReference>
<dbReference type="OrthoDB" id="32523at2"/>
<dbReference type="RefSeq" id="WP_133601992.1">
    <property type="nucleotide sequence ID" value="NZ_JAUFPJ010000001.1"/>
</dbReference>
<dbReference type="InterPro" id="IPR039422">
    <property type="entry name" value="MarR/SlyA-like"/>
</dbReference>
<dbReference type="PROSITE" id="PS50995">
    <property type="entry name" value="HTH_MARR_2"/>
    <property type="match status" value="1"/>
</dbReference>
<dbReference type="Proteomes" id="UP000295357">
    <property type="component" value="Unassembled WGS sequence"/>
</dbReference>
<dbReference type="Pfam" id="PF01047">
    <property type="entry name" value="MarR"/>
    <property type="match status" value="1"/>
</dbReference>
<accession>A0A4R6NBB3</accession>
<dbReference type="InterPro" id="IPR036390">
    <property type="entry name" value="WH_DNA-bd_sf"/>
</dbReference>
<proteinExistence type="predicted"/>
<feature type="domain" description="HTH marR-type" evidence="1">
    <location>
        <begin position="12"/>
        <end position="141"/>
    </location>
</feature>
<keyword evidence="2" id="KW-0238">DNA-binding</keyword>
<name>A0A4R6NBB3_9BURK</name>
<dbReference type="SUPFAM" id="SSF46785">
    <property type="entry name" value="Winged helix' DNA-binding domain"/>
    <property type="match status" value="1"/>
</dbReference>
<evidence type="ECO:0000259" key="1">
    <source>
        <dbReference type="PROSITE" id="PS50995"/>
    </source>
</evidence>
<sequence>MPELNLPSDASPGNLLREVARLYTRAQRVVADCCRSTSTQCHLLTELARSGPLPLSELGLRLSLEKSWVSRAVEAMAARGWVSKVPNPSDARSWLVTLTDDGVRTVNELNQTLDAHAELLLSRLGAPERAAVEQSLLILLKALRSDPAASCCLPPGADTAQAKDDSSCCPPP</sequence>
<evidence type="ECO:0000313" key="2">
    <source>
        <dbReference type="EMBL" id="TDP13079.1"/>
    </source>
</evidence>
<comment type="caution">
    <text evidence="2">The sequence shown here is derived from an EMBL/GenBank/DDBJ whole genome shotgun (WGS) entry which is preliminary data.</text>
</comment>
<evidence type="ECO:0000313" key="3">
    <source>
        <dbReference type="Proteomes" id="UP000295357"/>
    </source>
</evidence>
<protein>
    <submittedName>
        <fullName evidence="2">DNA-binding MarR family transcriptional regulator</fullName>
    </submittedName>
</protein>
<dbReference type="PANTHER" id="PTHR33164:SF57">
    <property type="entry name" value="MARR-FAMILY TRANSCRIPTIONAL REGULATOR"/>
    <property type="match status" value="1"/>
</dbReference>
<dbReference type="InterPro" id="IPR036388">
    <property type="entry name" value="WH-like_DNA-bd_sf"/>
</dbReference>
<dbReference type="AlphaFoldDB" id="A0A4R6NBB3"/>
<dbReference type="EMBL" id="SNXE01000001">
    <property type="protein sequence ID" value="TDP13079.1"/>
    <property type="molecule type" value="Genomic_DNA"/>
</dbReference>